<dbReference type="Gene3D" id="2.30.29.90">
    <property type="match status" value="1"/>
</dbReference>
<evidence type="ECO:0000256" key="6">
    <source>
        <dbReference type="SAM" id="MobiDB-lite"/>
    </source>
</evidence>
<keyword evidence="2" id="KW-0813">Transport</keyword>
<dbReference type="InterPro" id="IPR019160">
    <property type="entry name" value="Sec3_CC"/>
</dbReference>
<protein>
    <recommendedName>
        <fullName evidence="7">Exocyst complex component Sec3 PIP2-binding N-terminal domain-containing protein</fullName>
    </recommendedName>
</protein>
<dbReference type="Pfam" id="PF20654">
    <property type="entry name" value="Sec3_C-term"/>
    <property type="match status" value="1"/>
</dbReference>
<dbReference type="AlphaFoldDB" id="A0A9W8DPG0"/>
<feature type="compositionally biased region" description="Low complexity" evidence="6">
    <location>
        <begin position="167"/>
        <end position="184"/>
    </location>
</feature>
<sequence>MTMHSVEALYKQLKEDLFIGIERKKLLPSGSYQERLLNLLPVTESNKDERIICITLKANRTLCLRKLKKHKSSYEVTKSWKLHEVKEICFEEPTLLKLTITRKYIFSTKDAALTKNFVGMLINFCQKYTTEPPRVIDKVNRGIKVVDHSLTATGGGGGGGSAGAGTSGVTARGATGGDTVTVGVNLRKTNPGRISTVNGGNSNGGTTIGYQKTLKQGAQIVHAYQSNQQLGTQQNPPRRSSLMFTSRPHQQQTTYHQHHQQVQKQMGFVHGGRNGLSDVQEDDGVNRSSDTTAVDMASGSYGGDLDGPMPGSGSTSMTALDVMDDFDDDFLLDQEFMLSADELLGKYGWKANIDADELESKLMNEMNRLESEGVQAMLESDQYVPTLLEKLDMAIGKLDNMDEILLAYTDELESMGDDVRKIRLENETLKIEEHNQKRLLQELENVLQKMALTEEDLDVLRNEPLKTDYNLRKVQYMAARLQRMLGDSIGGNFEDMGEAKVILEKYHMSSLNFTSRVYEYLKVMVQAETAKAMQKEKGLAQGIRTITIPESIHKTISTYVGFIIWFKDVNLKYYKEIQAMYVQSMNQVFKDQVTKVLDSCPYFSRSQTDTQSNDRFNIPATNKIASSLQGRRASLDVQSTADDQPSEEFSILIDTVITNVICEHNFIVDFFHLSDSPPPKFYDWIMSSMESIGNRKVPRPKVSNIDRNSQTSGGGATNANVVKGILDLIFGDLATRLDIFIKVGTKDDPLQAVGMVDEVEKWRQECDGTDQGFAIELLSKLRMKLLNIFNNYINEQIQHINQTKLTLKKRTGVASFVHVFPNAVQKLENLIGNTMTPARSIVNQAYDHISASIFKTLNDLGKLADQHVAKNTEDKDAEKEKINASIISLVNMDALIVGLKGVNYSSMSTISEHIEEAKRLYTENMEDYIKMLLKRPIGKIMDFFNEVEKIKYKNPSANLDSTQCSTKALQVLLNHHKPKVLKEGLRNMFKRIDKHMEETPKLRPKVYSHAKSTIHNVAEKYNGSIALYYSGVSTRFDFDISEIPSA</sequence>
<keyword evidence="9" id="KW-1185">Reference proteome</keyword>
<name>A0A9W8DPG0_9FUNG</name>
<dbReference type="InterPro" id="IPR028258">
    <property type="entry name" value="Sec3-PIP2_bind"/>
</dbReference>
<evidence type="ECO:0000259" key="7">
    <source>
        <dbReference type="SMART" id="SM01313"/>
    </source>
</evidence>
<evidence type="ECO:0000313" key="9">
    <source>
        <dbReference type="Proteomes" id="UP001150538"/>
    </source>
</evidence>
<dbReference type="GO" id="GO:0005886">
    <property type="term" value="C:plasma membrane"/>
    <property type="evidence" value="ECO:0007669"/>
    <property type="project" value="TreeGrafter"/>
</dbReference>
<comment type="caution">
    <text evidence="8">The sequence shown here is derived from an EMBL/GenBank/DDBJ whole genome shotgun (WGS) entry which is preliminary data.</text>
</comment>
<evidence type="ECO:0000256" key="4">
    <source>
        <dbReference type="ARBA" id="ARBA00023054"/>
    </source>
</evidence>
<feature type="coiled-coil region" evidence="5">
    <location>
        <begin position="426"/>
        <end position="463"/>
    </location>
</feature>
<feature type="domain" description="Exocyst complex component Sec3 PIP2-binding N-terminal" evidence="7">
    <location>
        <begin position="45"/>
        <end position="128"/>
    </location>
</feature>
<dbReference type="Pfam" id="PF15277">
    <property type="entry name" value="Sec3-PIP2_bind"/>
    <property type="match status" value="1"/>
</dbReference>
<dbReference type="PANTHER" id="PTHR16092">
    <property type="entry name" value="SEC3/SYNTAXIN-RELATED"/>
    <property type="match status" value="1"/>
</dbReference>
<keyword evidence="3" id="KW-0268">Exocytosis</keyword>
<evidence type="ECO:0000256" key="3">
    <source>
        <dbReference type="ARBA" id="ARBA00022483"/>
    </source>
</evidence>
<evidence type="ECO:0000256" key="2">
    <source>
        <dbReference type="ARBA" id="ARBA00022448"/>
    </source>
</evidence>
<evidence type="ECO:0000256" key="1">
    <source>
        <dbReference type="ARBA" id="ARBA00006518"/>
    </source>
</evidence>
<feature type="region of interest" description="Disordered" evidence="6">
    <location>
        <begin position="154"/>
        <end position="184"/>
    </location>
</feature>
<dbReference type="SMART" id="SM01313">
    <property type="entry name" value="Sec3-PIP2_bind"/>
    <property type="match status" value="1"/>
</dbReference>
<accession>A0A9W8DPG0</accession>
<dbReference type="GO" id="GO:0006887">
    <property type="term" value="P:exocytosis"/>
    <property type="evidence" value="ECO:0007669"/>
    <property type="project" value="UniProtKB-KW"/>
</dbReference>
<dbReference type="EMBL" id="JANBPU010000387">
    <property type="protein sequence ID" value="KAJ1912004.1"/>
    <property type="molecule type" value="Genomic_DNA"/>
</dbReference>
<dbReference type="PANTHER" id="PTHR16092:SF14">
    <property type="entry name" value="EXOCYST COMPLEX COMPONENT 1 ISOFORM X1"/>
    <property type="match status" value="1"/>
</dbReference>
<comment type="similarity">
    <text evidence="1">Belongs to the SEC3 family.</text>
</comment>
<dbReference type="GO" id="GO:0000145">
    <property type="term" value="C:exocyst"/>
    <property type="evidence" value="ECO:0007669"/>
    <property type="project" value="InterPro"/>
</dbReference>
<dbReference type="OrthoDB" id="27109at2759"/>
<feature type="region of interest" description="Disordered" evidence="6">
    <location>
        <begin position="278"/>
        <end position="316"/>
    </location>
</feature>
<dbReference type="InterPro" id="IPR048628">
    <property type="entry name" value="Sec3_C"/>
</dbReference>
<dbReference type="GO" id="GO:0006893">
    <property type="term" value="P:Golgi to plasma membrane transport"/>
    <property type="evidence" value="ECO:0007669"/>
    <property type="project" value="TreeGrafter"/>
</dbReference>
<gene>
    <name evidence="8" type="ORF">H4219_005760</name>
</gene>
<evidence type="ECO:0000256" key="5">
    <source>
        <dbReference type="SAM" id="Coils"/>
    </source>
</evidence>
<dbReference type="Proteomes" id="UP001150538">
    <property type="component" value="Unassembled WGS sequence"/>
</dbReference>
<feature type="compositionally biased region" description="Gly residues" evidence="6">
    <location>
        <begin position="154"/>
        <end position="166"/>
    </location>
</feature>
<reference evidence="8" key="1">
    <citation type="submission" date="2022-07" db="EMBL/GenBank/DDBJ databases">
        <title>Phylogenomic reconstructions and comparative analyses of Kickxellomycotina fungi.</title>
        <authorList>
            <person name="Reynolds N.K."/>
            <person name="Stajich J.E."/>
            <person name="Barry K."/>
            <person name="Grigoriev I.V."/>
            <person name="Crous P."/>
            <person name="Smith M.E."/>
        </authorList>
    </citation>
    <scope>NUCLEOTIDE SEQUENCE</scope>
    <source>
        <strain evidence="8">NBRC 100468</strain>
    </source>
</reference>
<organism evidence="8 9">
    <name type="scientific">Mycoemilia scoparia</name>
    <dbReference type="NCBI Taxonomy" id="417184"/>
    <lineage>
        <taxon>Eukaryota</taxon>
        <taxon>Fungi</taxon>
        <taxon>Fungi incertae sedis</taxon>
        <taxon>Zoopagomycota</taxon>
        <taxon>Kickxellomycotina</taxon>
        <taxon>Kickxellomycetes</taxon>
        <taxon>Kickxellales</taxon>
        <taxon>Kickxellaceae</taxon>
        <taxon>Mycoemilia</taxon>
    </lineage>
</organism>
<dbReference type="GO" id="GO:0005546">
    <property type="term" value="F:phosphatidylinositol-4,5-bisphosphate binding"/>
    <property type="evidence" value="ECO:0007669"/>
    <property type="project" value="TreeGrafter"/>
</dbReference>
<dbReference type="Pfam" id="PF09763">
    <property type="entry name" value="Sec3_CC"/>
    <property type="match status" value="1"/>
</dbReference>
<evidence type="ECO:0000313" key="8">
    <source>
        <dbReference type="EMBL" id="KAJ1912004.1"/>
    </source>
</evidence>
<proteinExistence type="inferred from homology"/>
<keyword evidence="4 5" id="KW-0175">Coiled coil</keyword>